<dbReference type="PANTHER" id="PTHR11035">
    <property type="entry name" value="VERY-LONG-CHAIN (3R)-3-HYDROXYACYL-COA DEHYDRATASE"/>
    <property type="match status" value="1"/>
</dbReference>
<feature type="transmembrane region" description="Helical" evidence="16">
    <location>
        <begin position="1306"/>
        <end position="1332"/>
    </location>
</feature>
<keyword evidence="12 16" id="KW-0472">Membrane</keyword>
<feature type="transmembrane region" description="Helical" evidence="16">
    <location>
        <begin position="1433"/>
        <end position="1456"/>
    </location>
</feature>
<evidence type="ECO:0000256" key="2">
    <source>
        <dbReference type="ARBA" id="ARBA00005194"/>
    </source>
</evidence>
<feature type="transmembrane region" description="Helical" evidence="16">
    <location>
        <begin position="1392"/>
        <end position="1413"/>
    </location>
</feature>
<keyword evidence="5 16" id="KW-0444">Lipid biosynthesis</keyword>
<keyword evidence="6 16" id="KW-0812">Transmembrane</keyword>
<evidence type="ECO:0000256" key="11">
    <source>
        <dbReference type="ARBA" id="ARBA00023098"/>
    </source>
</evidence>
<comment type="similarity">
    <text evidence="15">Belongs to the p23/wos2 family.</text>
</comment>
<feature type="region of interest" description="Disordered" evidence="18">
    <location>
        <begin position="1192"/>
        <end position="1217"/>
    </location>
</feature>
<dbReference type="Pfam" id="PF04387">
    <property type="entry name" value="PTPLA"/>
    <property type="match status" value="1"/>
</dbReference>
<proteinExistence type="inferred from homology"/>
<keyword evidence="14 16" id="KW-0456">Lyase</keyword>
<feature type="domain" description="CS" evidence="19">
    <location>
        <begin position="1082"/>
        <end position="1172"/>
    </location>
</feature>
<dbReference type="Proteomes" id="UP001142055">
    <property type="component" value="Chromosome 2"/>
</dbReference>
<protein>
    <recommendedName>
        <fullName evidence="4 16">Very-long-chain (3R)-3-hydroxyacyl-CoA dehydratase</fullName>
        <ecNumber evidence="4 16">4.2.1.134</ecNumber>
    </recommendedName>
</protein>
<comment type="pathway">
    <text evidence="2 16">Lipid metabolism; fatty acid biosynthesis.</text>
</comment>
<feature type="compositionally biased region" description="Polar residues" evidence="18">
    <location>
        <begin position="1"/>
        <end position="14"/>
    </location>
</feature>
<dbReference type="SUPFAM" id="SSF49764">
    <property type="entry name" value="HSP20-like chaperones"/>
    <property type="match status" value="1"/>
</dbReference>
<dbReference type="Gene3D" id="1.20.5.370">
    <property type="match status" value="4"/>
</dbReference>
<evidence type="ECO:0000256" key="7">
    <source>
        <dbReference type="ARBA" id="ARBA00022824"/>
    </source>
</evidence>
<feature type="transmembrane region" description="Helical" evidence="16">
    <location>
        <begin position="1352"/>
        <end position="1371"/>
    </location>
</feature>
<comment type="subcellular location">
    <subcellularLocation>
        <location evidence="1 16">Endoplasmic reticulum membrane</location>
        <topology evidence="1 16">Multi-pass membrane protein</topology>
    </subcellularLocation>
</comment>
<evidence type="ECO:0000313" key="21">
    <source>
        <dbReference type="Proteomes" id="UP001142055"/>
    </source>
</evidence>
<comment type="catalytic activity">
    <reaction evidence="16">
        <text>a very-long-chain (3R)-3-hydroxyacyl-CoA = a very-long-chain (2E)-enoyl-CoA + H2O</text>
        <dbReference type="Rhea" id="RHEA:45812"/>
        <dbReference type="ChEBI" id="CHEBI:15377"/>
        <dbReference type="ChEBI" id="CHEBI:83728"/>
        <dbReference type="ChEBI" id="CHEBI:85440"/>
        <dbReference type="EC" id="4.2.1.134"/>
    </reaction>
</comment>
<keyword evidence="21" id="KW-1185">Reference proteome</keyword>
<dbReference type="SUPFAM" id="SSF57997">
    <property type="entry name" value="Tropomyosin"/>
    <property type="match status" value="1"/>
</dbReference>
<evidence type="ECO:0000256" key="6">
    <source>
        <dbReference type="ARBA" id="ARBA00022692"/>
    </source>
</evidence>
<evidence type="ECO:0000256" key="13">
    <source>
        <dbReference type="ARBA" id="ARBA00023160"/>
    </source>
</evidence>
<keyword evidence="8 16" id="KW-0276">Fatty acid metabolism</keyword>
<dbReference type="InterPro" id="IPR007482">
    <property type="entry name" value="Tyr_Pase-like_PTPLA"/>
</dbReference>
<dbReference type="GO" id="GO:0030148">
    <property type="term" value="P:sphingolipid biosynthetic process"/>
    <property type="evidence" value="ECO:0007669"/>
    <property type="project" value="TreeGrafter"/>
</dbReference>
<evidence type="ECO:0000256" key="17">
    <source>
        <dbReference type="SAM" id="Coils"/>
    </source>
</evidence>
<dbReference type="GO" id="GO:0030497">
    <property type="term" value="P:fatty acid elongation"/>
    <property type="evidence" value="ECO:0007669"/>
    <property type="project" value="TreeGrafter"/>
</dbReference>
<feature type="compositionally biased region" description="Acidic residues" evidence="18">
    <location>
        <begin position="1195"/>
        <end position="1217"/>
    </location>
</feature>
<evidence type="ECO:0000256" key="1">
    <source>
        <dbReference type="ARBA" id="ARBA00004477"/>
    </source>
</evidence>
<evidence type="ECO:0000256" key="15">
    <source>
        <dbReference type="ARBA" id="ARBA00025733"/>
    </source>
</evidence>
<dbReference type="InterPro" id="IPR008978">
    <property type="entry name" value="HSP20-like_chaperone"/>
</dbReference>
<dbReference type="PANTHER" id="PTHR11035:SF35">
    <property type="entry name" value="VERY-LONG-CHAIN (3R)-3-HYDROXYACYL-COA DEHYDRATASE"/>
    <property type="match status" value="1"/>
</dbReference>
<dbReference type="Pfam" id="PF01576">
    <property type="entry name" value="Myosin_tail_1"/>
    <property type="match status" value="1"/>
</dbReference>
<feature type="coiled-coil region" evidence="17">
    <location>
        <begin position="107"/>
        <end position="324"/>
    </location>
</feature>
<sequence>MSENESTGSVNVSISLPPPSASSETNNLDHSDNMARSAVSANSDLEQVKEILKATRDGDPLEDKDSFYPLQQKTNYMSPAVALSSESKRIIRQAQTPILQASPRVVHFLYEARIEELEEELEKERKQRIRLEKNRTDLTREVEDLSLRLEEAGGTNSAQSEANRRREAELGKLKRELEVANTNHDQEVFNLRKKNSDIMQELNEQIEQVNKVKAKLEKDNASLTAENGDLTASVENARKLQANTEKHNKNLESQLAESNKRLDEANANASDLEASKRKLAIQKSEIEKQYQEAEEQLGSMEKIKDQLKKELEEVKVQLTNESQATLLSRYNKLEMDFDAARKLIEDDESIKLNLHNQLSRAHAETQEWKTKFESAGYVLREEMEEMRKKMGLRLQEADDHIEQLNIKSSTLEKQKQKLTNEVEELANELERAHVMVVTLEKKCKNQEKEIFEWKQRCSDTASELDASQKECRNLSTELFKLKAAHDELQEQHESAKRENKNLQDEVKDLLDQLSESSRTIHDLELTRKRLQLEKDELQSALSEAETALEVEENKVYAAQQALEQAKIDHERHLREKEDEFEGIRRNMQKVLDQMQVSLEQEARGRAEALKAKKKLEGDVVELEMALDAANKAHAEAQNYIHKLQGNIKELQVQLEHEIRAKEEALELYAASERKCHALHNELDQTRTLLELSDRKCRNLENELADMNELNGELSANNAALSNSRRKLEGEMQILKADFDEALNEVKLLDDKCKKAILDAARLADELKEEQDHAQAEEKLRKSLEEQMKELQIRLDEAEQAAMIAGRKTIAKLESRVRELAQELESEQRKYTEASKNLRKADRKIKETQFELDETKKNQNHLQDLAEKLNQKVKTYKRQIEEAEEIAAMNLAKYRKLQQELEEAEDRADSTQSTLAKMRAKTRSSISMNRAGSPGVKVNNRLFEESRSHVEHQSVEDLKRTQTMQNYRKLFLLLTGSQLYKMLCNYNIQQELDDKKLTEIGKHLHILETFCEKIDKPIQQLIEDDDDEFKTYYENHLKKYDEILDEDLPSFDDISVTIHSTMINIIDPIMALLPTSNHDINHCLHPFVYWGQTSDSITLAIDLKNVQSPTIELKEKSLQFFAIGIGAKGLNEYAFMIDLYSEVIPEKSFYKITDRNIEFVFRKKLLILWPRLLEKMAKPQWLKVDFDRIKQKDFDSSNEEEDEEEEEDDENQFDEEDDDIDEQLSVNFPKNRAMLNNSSSRLFKDRNFGRGRKNRVHEFKTAYLFLYNLFQFVGFIYLFVIFTIHFFKEGPETIRVIYPSLRNLIKFLNLMQILEIVHPLIGYTSGSAVLPMIQLSGRTFFIFLLIDCQAEIQYHYSTFYLLLVYTLSELIRYPYYMLHIYKVNLRLVTWIRYTAWVILYPLGFIFEAIIIYISVPLLEQSNKLSIFMPNAMNIAFYMPYILKFYLYFGIFILFYCLTSHMNAQRTKVLYEQKKKIQ</sequence>
<comment type="function">
    <text evidence="16">Catalyzes the third of the four reactions of the long-chain fatty acids elongation cycle. This endoplasmic reticulum-bound enzymatic process, allows the addition of two carbons to the chain of long- and very long-chain fatty acids/VLCFAs per cycle. This enzyme catalyzes the dehydration of the 3-hydroxyacyl-CoA intermediate into trans-2,3-enoyl-CoA, within each cycle of fatty acid elongation. Thereby, it participates to the production of VLCFAs of different chain lengths that are involved in multiple biological processes as precursors of membrane lipids and lipid mediators.</text>
</comment>
<dbReference type="Gene3D" id="2.60.40.790">
    <property type="match status" value="1"/>
</dbReference>
<keyword evidence="11 16" id="KW-0443">Lipid metabolism</keyword>
<feature type="region of interest" description="Disordered" evidence="18">
    <location>
        <begin position="903"/>
        <end position="935"/>
    </location>
</feature>
<evidence type="ECO:0000256" key="3">
    <source>
        <dbReference type="ARBA" id="ARBA00007811"/>
    </source>
</evidence>
<evidence type="ECO:0000256" key="5">
    <source>
        <dbReference type="ARBA" id="ARBA00022516"/>
    </source>
</evidence>
<dbReference type="OMA" id="NDALAHQ"/>
<keyword evidence="13 16" id="KW-0275">Fatty acid biosynthesis</keyword>
<evidence type="ECO:0000256" key="18">
    <source>
        <dbReference type="SAM" id="MobiDB-lite"/>
    </source>
</evidence>
<dbReference type="PROSITE" id="PS51203">
    <property type="entry name" value="CS"/>
    <property type="match status" value="1"/>
</dbReference>
<dbReference type="CDD" id="cd06465">
    <property type="entry name" value="p23_hB-ind1_like"/>
    <property type="match status" value="1"/>
</dbReference>
<evidence type="ECO:0000256" key="8">
    <source>
        <dbReference type="ARBA" id="ARBA00022832"/>
    </source>
</evidence>
<gene>
    <name evidence="20" type="ORF">RDWZM_005209</name>
</gene>
<keyword evidence="10 17" id="KW-0175">Coiled coil</keyword>
<dbReference type="SUPFAM" id="SSF90257">
    <property type="entry name" value="Myosin rod fragments"/>
    <property type="match status" value="1"/>
</dbReference>
<dbReference type="Pfam" id="PF04969">
    <property type="entry name" value="CS"/>
    <property type="match status" value="1"/>
</dbReference>
<evidence type="ECO:0000256" key="10">
    <source>
        <dbReference type="ARBA" id="ARBA00023054"/>
    </source>
</evidence>
<dbReference type="InterPro" id="IPR014751">
    <property type="entry name" value="XRCC4-like_C"/>
</dbReference>
<comment type="caution">
    <text evidence="20">The sequence shown here is derived from an EMBL/GenBank/DDBJ whole genome shotgun (WGS) entry which is preliminary data.</text>
</comment>
<dbReference type="EMBL" id="JAPWDV010000002">
    <property type="protein sequence ID" value="KAJ6219397.1"/>
    <property type="molecule type" value="Genomic_DNA"/>
</dbReference>
<reference evidence="20" key="1">
    <citation type="submission" date="2022-12" db="EMBL/GenBank/DDBJ databases">
        <title>Genome assemblies of Blomia tropicalis.</title>
        <authorList>
            <person name="Cui Y."/>
        </authorList>
    </citation>
    <scope>NUCLEOTIDE SEQUENCE</scope>
    <source>
        <tissue evidence="20">Adult mites</tissue>
    </source>
</reference>
<dbReference type="FunFam" id="2.60.40.790:FF:000013">
    <property type="entry name" value="Very-long-chain (3R)-3-hydroxyacyl-CoA dehydratase"/>
    <property type="match status" value="1"/>
</dbReference>
<dbReference type="GO" id="GO:0005789">
    <property type="term" value="C:endoplasmic reticulum membrane"/>
    <property type="evidence" value="ECO:0007669"/>
    <property type="project" value="UniProtKB-SubCell"/>
</dbReference>
<organism evidence="20 21">
    <name type="scientific">Blomia tropicalis</name>
    <name type="common">Mite</name>
    <dbReference type="NCBI Taxonomy" id="40697"/>
    <lineage>
        <taxon>Eukaryota</taxon>
        <taxon>Metazoa</taxon>
        <taxon>Ecdysozoa</taxon>
        <taxon>Arthropoda</taxon>
        <taxon>Chelicerata</taxon>
        <taxon>Arachnida</taxon>
        <taxon>Acari</taxon>
        <taxon>Acariformes</taxon>
        <taxon>Sarcoptiformes</taxon>
        <taxon>Astigmata</taxon>
        <taxon>Glycyphagoidea</taxon>
        <taxon>Echimyopodidae</taxon>
        <taxon>Blomia</taxon>
    </lineage>
</organism>
<keyword evidence="7 16" id="KW-0256">Endoplasmic reticulum</keyword>
<dbReference type="EC" id="4.2.1.134" evidence="4 16"/>
<evidence type="ECO:0000313" key="20">
    <source>
        <dbReference type="EMBL" id="KAJ6219397.1"/>
    </source>
</evidence>
<dbReference type="GO" id="GO:0016459">
    <property type="term" value="C:myosin complex"/>
    <property type="evidence" value="ECO:0007669"/>
    <property type="project" value="InterPro"/>
</dbReference>
<keyword evidence="9 16" id="KW-1133">Transmembrane helix</keyword>
<evidence type="ECO:0000256" key="9">
    <source>
        <dbReference type="ARBA" id="ARBA00022989"/>
    </source>
</evidence>
<dbReference type="InterPro" id="IPR002928">
    <property type="entry name" value="Myosin_tail"/>
</dbReference>
<dbReference type="GO" id="GO:0102158">
    <property type="term" value="F:very-long-chain (3R)-3-hydroxyacyl-CoA dehydratase activity"/>
    <property type="evidence" value="ECO:0007669"/>
    <property type="project" value="UniProtKB-EC"/>
</dbReference>
<evidence type="ECO:0000259" key="19">
    <source>
        <dbReference type="PROSITE" id="PS51203"/>
    </source>
</evidence>
<dbReference type="InterPro" id="IPR007052">
    <property type="entry name" value="CS_dom"/>
</dbReference>
<evidence type="ECO:0000256" key="12">
    <source>
        <dbReference type="ARBA" id="ARBA00023136"/>
    </source>
</evidence>
<evidence type="ECO:0000256" key="14">
    <source>
        <dbReference type="ARBA" id="ARBA00023239"/>
    </source>
</evidence>
<feature type="region of interest" description="Disordered" evidence="18">
    <location>
        <begin position="1"/>
        <end position="45"/>
    </location>
</feature>
<dbReference type="Gene3D" id="1.20.5.340">
    <property type="match status" value="2"/>
</dbReference>
<accession>A0A9Q0M5P8</accession>
<dbReference type="GO" id="GO:0042761">
    <property type="term" value="P:very long-chain fatty acid biosynthetic process"/>
    <property type="evidence" value="ECO:0007669"/>
    <property type="project" value="TreeGrafter"/>
</dbReference>
<feature type="transmembrane region" description="Helical" evidence="16">
    <location>
        <begin position="1261"/>
        <end position="1286"/>
    </location>
</feature>
<evidence type="ECO:0000256" key="4">
    <source>
        <dbReference type="ARBA" id="ARBA00013122"/>
    </source>
</evidence>
<evidence type="ECO:0000256" key="16">
    <source>
        <dbReference type="RuleBase" id="RU363109"/>
    </source>
</evidence>
<name>A0A9Q0M5P8_BLOTA</name>
<comment type="similarity">
    <text evidence="3 16">Belongs to the very long-chain fatty acids dehydratase HACD family.</text>
</comment>